<evidence type="ECO:0000259" key="3">
    <source>
        <dbReference type="Pfam" id="PF00582"/>
    </source>
</evidence>
<evidence type="ECO:0000256" key="2">
    <source>
        <dbReference type="SAM" id="MobiDB-lite"/>
    </source>
</evidence>
<comment type="similarity">
    <text evidence="1">Belongs to the universal stress protein A family.</text>
</comment>
<dbReference type="InterPro" id="IPR006016">
    <property type="entry name" value="UspA"/>
</dbReference>
<feature type="domain" description="UspA" evidence="3">
    <location>
        <begin position="142"/>
        <end position="277"/>
    </location>
</feature>
<dbReference type="OrthoDB" id="5564966at2"/>
<reference evidence="4 5" key="1">
    <citation type="submission" date="2018-04" db="EMBL/GenBank/DDBJ databases">
        <title>Complete genome sequence of the nitrogen-fixing bacterium Azospirillum humicireducens type strain SgZ-5.</title>
        <authorList>
            <person name="Yu Z."/>
        </authorList>
    </citation>
    <scope>NUCLEOTIDE SEQUENCE [LARGE SCALE GENOMIC DNA]</scope>
    <source>
        <strain evidence="4 5">SgZ-5</strain>
        <plasmid evidence="4 5">pYZ1</plasmid>
    </source>
</reference>
<evidence type="ECO:0000256" key="1">
    <source>
        <dbReference type="ARBA" id="ARBA00008791"/>
    </source>
</evidence>
<dbReference type="PANTHER" id="PTHR46268">
    <property type="entry name" value="STRESS RESPONSE PROTEIN NHAX"/>
    <property type="match status" value="1"/>
</dbReference>
<evidence type="ECO:0000313" key="5">
    <source>
        <dbReference type="Proteomes" id="UP000077405"/>
    </source>
</evidence>
<dbReference type="InterPro" id="IPR006015">
    <property type="entry name" value="Universal_stress_UspA"/>
</dbReference>
<proteinExistence type="inferred from homology"/>
<feature type="region of interest" description="Disordered" evidence="2">
    <location>
        <begin position="288"/>
        <end position="307"/>
    </location>
</feature>
<sequence>MASLRRILLATDLEPKSDRALDRAIQLALRFGAELTALHVVEGAGSPYGCLPLHHVEAEIQRHILSVPGGADIRSQAVAVRGDAVEHRVAGYAGLWLPDLLVVGVHQRDRVADLFLASTVERIAIADATPMLIVRDKPLRPYLRALVPVDFSERSRPSVDGMRMLMREGSIHLLHVVDLPGIGGASRSPLDTAQFAHDFREVLGGPADWPAGGTDLEAAVETILLTGSPGRRIVDLARDGRYDLVALGSARRSGVSRALLGSTAAEVIEALPCDVLIGGTGGVRRPATASTFGLNGESDAGEPDGHH</sequence>
<organism evidence="4 5">
    <name type="scientific">Azospirillum humicireducens</name>
    <dbReference type="NCBI Taxonomy" id="1226968"/>
    <lineage>
        <taxon>Bacteria</taxon>
        <taxon>Pseudomonadati</taxon>
        <taxon>Pseudomonadota</taxon>
        <taxon>Alphaproteobacteria</taxon>
        <taxon>Rhodospirillales</taxon>
        <taxon>Azospirillaceae</taxon>
        <taxon>Azospirillum</taxon>
    </lineage>
</organism>
<dbReference type="RefSeq" id="WP_108546974.1">
    <property type="nucleotide sequence ID" value="NZ_CP028902.1"/>
</dbReference>
<dbReference type="SUPFAM" id="SSF52402">
    <property type="entry name" value="Adenine nucleotide alpha hydrolases-like"/>
    <property type="match status" value="2"/>
</dbReference>
<gene>
    <name evidence="4" type="ORF">A6A40_16515</name>
</gene>
<keyword evidence="4" id="KW-0614">Plasmid</keyword>
<accession>A0A2R4VQH0</accession>
<name>A0A2R4VQH0_9PROT</name>
<dbReference type="PRINTS" id="PR01438">
    <property type="entry name" value="UNVRSLSTRESS"/>
</dbReference>
<dbReference type="Gene3D" id="3.40.50.620">
    <property type="entry name" value="HUPs"/>
    <property type="match status" value="2"/>
</dbReference>
<dbReference type="Proteomes" id="UP000077405">
    <property type="component" value="Plasmid pYZ1"/>
</dbReference>
<keyword evidence="5" id="KW-1185">Reference proteome</keyword>
<feature type="domain" description="UspA" evidence="3">
    <location>
        <begin position="5"/>
        <end position="135"/>
    </location>
</feature>
<dbReference type="PANTHER" id="PTHR46268:SF25">
    <property type="entry name" value="USPA DOMAIN PROTEIN"/>
    <property type="match status" value="1"/>
</dbReference>
<geneLocation type="plasmid" evidence="4 5">
    <name>pYZ1</name>
</geneLocation>
<protein>
    <submittedName>
        <fullName evidence="4">Universal stress protein</fullName>
    </submittedName>
</protein>
<evidence type="ECO:0000313" key="4">
    <source>
        <dbReference type="EMBL" id="AWB06667.1"/>
    </source>
</evidence>
<dbReference type="Pfam" id="PF00582">
    <property type="entry name" value="Usp"/>
    <property type="match status" value="2"/>
</dbReference>
<dbReference type="KEGG" id="ahu:A6A40_16515"/>
<dbReference type="EMBL" id="CP028902">
    <property type="protein sequence ID" value="AWB06667.1"/>
    <property type="molecule type" value="Genomic_DNA"/>
</dbReference>
<dbReference type="InterPro" id="IPR014729">
    <property type="entry name" value="Rossmann-like_a/b/a_fold"/>
</dbReference>
<dbReference type="AlphaFoldDB" id="A0A2R4VQH0"/>
<dbReference type="CDD" id="cd00293">
    <property type="entry name" value="USP-like"/>
    <property type="match status" value="2"/>
</dbReference>